<feature type="compositionally biased region" description="Low complexity" evidence="2">
    <location>
        <begin position="269"/>
        <end position="289"/>
    </location>
</feature>
<feature type="region of interest" description="Disordered" evidence="2">
    <location>
        <begin position="152"/>
        <end position="193"/>
    </location>
</feature>
<name>A0A952KFT9_9PROT</name>
<evidence type="ECO:0000313" key="4">
    <source>
        <dbReference type="Proteomes" id="UP000700706"/>
    </source>
</evidence>
<gene>
    <name evidence="3" type="ORF">JF625_03320</name>
</gene>
<feature type="compositionally biased region" description="Basic and acidic residues" evidence="2">
    <location>
        <begin position="156"/>
        <end position="177"/>
    </location>
</feature>
<dbReference type="AlphaFoldDB" id="A0A952KFT9"/>
<dbReference type="Proteomes" id="UP000700706">
    <property type="component" value="Unassembled WGS sequence"/>
</dbReference>
<accession>A0A952KFT9</accession>
<feature type="compositionally biased region" description="Gly residues" evidence="2">
    <location>
        <begin position="259"/>
        <end position="268"/>
    </location>
</feature>
<comment type="caution">
    <text evidence="3">The sequence shown here is derived from an EMBL/GenBank/DDBJ whole genome shotgun (WGS) entry which is preliminary data.</text>
</comment>
<feature type="coiled-coil region" evidence="1">
    <location>
        <begin position="71"/>
        <end position="98"/>
    </location>
</feature>
<dbReference type="EMBL" id="JAEKLZ010000082">
    <property type="protein sequence ID" value="MBW8724176.1"/>
    <property type="molecule type" value="Genomic_DNA"/>
</dbReference>
<evidence type="ECO:0000313" key="3">
    <source>
        <dbReference type="EMBL" id="MBW8724176.1"/>
    </source>
</evidence>
<evidence type="ECO:0000256" key="2">
    <source>
        <dbReference type="SAM" id="MobiDB-lite"/>
    </source>
</evidence>
<proteinExistence type="predicted"/>
<sequence>MVDAITAETPSAASPATDEAVRQAELLSGLTKLALEMARAFQAQGVAALAAGDADRAGKAVAGFNHLFLGIRRAVALKARLRRQRREEQDEADAAMLSELMELAAALARGVQAEGIAALAADDLDRAGTAETRFSSLFLGIRRAIALQARLQQQQEETRREAEDRRQDRQDETDGRRHAVAQGVTRAIAGAPGVDTDAKEQLTVDLWDRLTGDERIDADLADTALPIEALIASLCRALGLPPPPPTGGPPTGGPPAGGPAAGGSGAGRPGAAAKASAPATGPKASGPAPHRAGSNLSRAAPADDVGGPEGERRTHGIATGEVLDRNREPIPALPEDDRPLADTGPPDTPPPRDRRRWTDAERTGPRKTARDARWRRLHRLAQIQRHG</sequence>
<feature type="compositionally biased region" description="Pro residues" evidence="2">
    <location>
        <begin position="241"/>
        <end position="257"/>
    </location>
</feature>
<organism evidence="3 4">
    <name type="scientific">Inquilinus limosus</name>
    <dbReference type="NCBI Taxonomy" id="171674"/>
    <lineage>
        <taxon>Bacteria</taxon>
        <taxon>Pseudomonadati</taxon>
        <taxon>Pseudomonadota</taxon>
        <taxon>Alphaproteobacteria</taxon>
        <taxon>Rhodospirillales</taxon>
        <taxon>Rhodospirillaceae</taxon>
        <taxon>Inquilinus</taxon>
    </lineage>
</organism>
<protein>
    <submittedName>
        <fullName evidence="3">Uncharacterized protein</fullName>
    </submittedName>
</protein>
<feature type="compositionally biased region" description="Basic and acidic residues" evidence="2">
    <location>
        <begin position="350"/>
        <end position="374"/>
    </location>
</feature>
<keyword evidence="1" id="KW-0175">Coiled coil</keyword>
<evidence type="ECO:0000256" key="1">
    <source>
        <dbReference type="SAM" id="Coils"/>
    </source>
</evidence>
<feature type="region of interest" description="Disordered" evidence="2">
    <location>
        <begin position="241"/>
        <end position="374"/>
    </location>
</feature>
<reference evidence="3" key="1">
    <citation type="submission" date="2020-06" db="EMBL/GenBank/DDBJ databases">
        <title>Stable isotope informed genome-resolved metagenomics uncovers potential trophic interactions in rhizosphere soil.</title>
        <authorList>
            <person name="Starr E.P."/>
            <person name="Shi S."/>
            <person name="Blazewicz S.J."/>
            <person name="Koch B.J."/>
            <person name="Probst A.J."/>
            <person name="Hungate B.A."/>
            <person name="Pett-Ridge J."/>
            <person name="Firestone M.K."/>
            <person name="Banfield J.F."/>
        </authorList>
    </citation>
    <scope>NUCLEOTIDE SEQUENCE</scope>
    <source>
        <strain evidence="3">YM_69_17</strain>
    </source>
</reference>